<feature type="compositionally biased region" description="Basic and acidic residues" evidence="1">
    <location>
        <begin position="48"/>
        <end position="57"/>
    </location>
</feature>
<feature type="region of interest" description="Disordered" evidence="1">
    <location>
        <begin position="48"/>
        <end position="71"/>
    </location>
</feature>
<sequence>MNIIVNRVPKYFFNHVTIIPQIIVGKKSKLRLKEEQFCHFFDRIGKEKEKRDKDANQNKKSHPAGRAYRVN</sequence>
<evidence type="ECO:0000313" key="3">
    <source>
        <dbReference type="Proteomes" id="UP000509410"/>
    </source>
</evidence>
<dbReference type="EMBL" id="CP040556">
    <property type="protein sequence ID" value="QLB52506.1"/>
    <property type="molecule type" value="Genomic_DNA"/>
</dbReference>
<gene>
    <name evidence="2" type="ORF">FFV08_07755</name>
</gene>
<evidence type="ECO:0000313" key="2">
    <source>
        <dbReference type="EMBL" id="QLB52506.1"/>
    </source>
</evidence>
<protein>
    <submittedName>
        <fullName evidence="2">Uncharacterized protein</fullName>
    </submittedName>
</protein>
<reference evidence="2 3" key="1">
    <citation type="submission" date="2019-05" db="EMBL/GenBank/DDBJ databases">
        <title>The organization of the Streptococcus sanguinis genomes.</title>
        <authorList>
            <person name="Wu C.H."/>
            <person name="Chen Y.Y.M."/>
            <person name="Wang H.Y."/>
        </authorList>
    </citation>
    <scope>NUCLEOTIDE SEQUENCE [LARGE SCALE GENOMIC DNA]</scope>
    <source>
        <strain evidence="2 3">CGMH010</strain>
    </source>
</reference>
<proteinExistence type="predicted"/>
<organism evidence="2 3">
    <name type="scientific">Streptococcus sanguinis</name>
    <dbReference type="NCBI Taxonomy" id="1305"/>
    <lineage>
        <taxon>Bacteria</taxon>
        <taxon>Bacillati</taxon>
        <taxon>Bacillota</taxon>
        <taxon>Bacilli</taxon>
        <taxon>Lactobacillales</taxon>
        <taxon>Streptococcaceae</taxon>
        <taxon>Streptococcus</taxon>
    </lineage>
</organism>
<name>A0A7H8V7I6_STRSA</name>
<accession>A0A7H8V7I6</accession>
<dbReference type="Proteomes" id="UP000509410">
    <property type="component" value="Chromosome"/>
</dbReference>
<dbReference type="AlphaFoldDB" id="A0A7H8V7I6"/>
<evidence type="ECO:0000256" key="1">
    <source>
        <dbReference type="SAM" id="MobiDB-lite"/>
    </source>
</evidence>